<dbReference type="PANTHER" id="PTHR44899:SF7">
    <property type="entry name" value="NIMA-RELATED KINASE"/>
    <property type="match status" value="1"/>
</dbReference>
<evidence type="ECO:0000313" key="11">
    <source>
        <dbReference type="EMBL" id="EKX54094.1"/>
    </source>
</evidence>
<reference evidence="13" key="2">
    <citation type="submission" date="2012-11" db="EMBL/GenBank/DDBJ databases">
        <authorList>
            <person name="Kuo A."/>
            <person name="Curtis B.A."/>
            <person name="Tanifuji G."/>
            <person name="Burki F."/>
            <person name="Gruber A."/>
            <person name="Irimia M."/>
            <person name="Maruyama S."/>
            <person name="Arias M.C."/>
            <person name="Ball S.G."/>
            <person name="Gile G.H."/>
            <person name="Hirakawa Y."/>
            <person name="Hopkins J.F."/>
            <person name="Rensing S.A."/>
            <person name="Schmutz J."/>
            <person name="Symeonidi A."/>
            <person name="Elias M."/>
            <person name="Eveleigh R.J."/>
            <person name="Herman E.K."/>
            <person name="Klute M.J."/>
            <person name="Nakayama T."/>
            <person name="Obornik M."/>
            <person name="Reyes-Prieto A."/>
            <person name="Armbrust E.V."/>
            <person name="Aves S.J."/>
            <person name="Beiko R.G."/>
            <person name="Coutinho P."/>
            <person name="Dacks J.B."/>
            <person name="Durnford D.G."/>
            <person name="Fast N.M."/>
            <person name="Green B.R."/>
            <person name="Grisdale C."/>
            <person name="Hempe F."/>
            <person name="Henrissat B."/>
            <person name="Hoppner M.P."/>
            <person name="Ishida K.-I."/>
            <person name="Kim E."/>
            <person name="Koreny L."/>
            <person name="Kroth P.G."/>
            <person name="Liu Y."/>
            <person name="Malik S.-B."/>
            <person name="Maier U.G."/>
            <person name="McRose D."/>
            <person name="Mock T."/>
            <person name="Neilson J.A."/>
            <person name="Onodera N.T."/>
            <person name="Poole A.M."/>
            <person name="Pritham E.J."/>
            <person name="Richards T.A."/>
            <person name="Rocap G."/>
            <person name="Roy S.W."/>
            <person name="Sarai C."/>
            <person name="Schaack S."/>
            <person name="Shirato S."/>
            <person name="Slamovits C.H."/>
            <person name="Spencer D.F."/>
            <person name="Suzuki S."/>
            <person name="Worden A.Z."/>
            <person name="Zauner S."/>
            <person name="Barry K."/>
            <person name="Bell C."/>
            <person name="Bharti A.K."/>
            <person name="Crow J.A."/>
            <person name="Grimwood J."/>
            <person name="Kramer R."/>
            <person name="Lindquist E."/>
            <person name="Lucas S."/>
            <person name="Salamov A."/>
            <person name="McFadden G.I."/>
            <person name="Lane C.E."/>
            <person name="Keeling P.J."/>
            <person name="Gray M.W."/>
            <person name="Grigoriev I.V."/>
            <person name="Archibald J.M."/>
        </authorList>
    </citation>
    <scope>NUCLEOTIDE SEQUENCE</scope>
    <source>
        <strain evidence="13">CCMP2712</strain>
    </source>
</reference>
<comment type="similarity">
    <text evidence="1">Belongs to the protein kinase superfamily. NEK Ser/Thr protein kinase family. NIMA subfamily.</text>
</comment>
<dbReference type="SMART" id="SM00220">
    <property type="entry name" value="S_TKc"/>
    <property type="match status" value="1"/>
</dbReference>
<gene>
    <name evidence="11" type="ORF">GUITHDRAFT_156917</name>
</gene>
<feature type="domain" description="Protein kinase" evidence="10">
    <location>
        <begin position="1"/>
        <end position="255"/>
    </location>
</feature>
<dbReference type="PANTHER" id="PTHR44899">
    <property type="entry name" value="CAMK FAMILY PROTEIN KINASE"/>
    <property type="match status" value="1"/>
</dbReference>
<comment type="catalytic activity">
    <reaction evidence="9">
        <text>L-seryl-[protein] + ATP = O-phospho-L-seryl-[protein] + ADP + H(+)</text>
        <dbReference type="Rhea" id="RHEA:17989"/>
        <dbReference type="Rhea" id="RHEA-COMP:9863"/>
        <dbReference type="Rhea" id="RHEA-COMP:11604"/>
        <dbReference type="ChEBI" id="CHEBI:15378"/>
        <dbReference type="ChEBI" id="CHEBI:29999"/>
        <dbReference type="ChEBI" id="CHEBI:30616"/>
        <dbReference type="ChEBI" id="CHEBI:83421"/>
        <dbReference type="ChEBI" id="CHEBI:456216"/>
        <dbReference type="EC" id="2.7.11.1"/>
    </reaction>
</comment>
<dbReference type="InterPro" id="IPR000719">
    <property type="entry name" value="Prot_kinase_dom"/>
</dbReference>
<dbReference type="PROSITE" id="PS50011">
    <property type="entry name" value="PROTEIN_KINASE_DOM"/>
    <property type="match status" value="1"/>
</dbReference>
<dbReference type="HOGENOM" id="CLU_000288_63_23_1"/>
<keyword evidence="4" id="KW-0808">Transferase</keyword>
<evidence type="ECO:0000313" key="12">
    <source>
        <dbReference type="EnsemblProtists" id="EKX54094"/>
    </source>
</evidence>
<dbReference type="GO" id="GO:0004674">
    <property type="term" value="F:protein serine/threonine kinase activity"/>
    <property type="evidence" value="ECO:0007669"/>
    <property type="project" value="UniProtKB-KW"/>
</dbReference>
<dbReference type="EMBL" id="JH992968">
    <property type="protein sequence ID" value="EKX54094.1"/>
    <property type="molecule type" value="Genomic_DNA"/>
</dbReference>
<dbReference type="eggNOG" id="KOG0591">
    <property type="taxonomic scope" value="Eukaryota"/>
</dbReference>
<dbReference type="RefSeq" id="XP_005841074.1">
    <property type="nucleotide sequence ID" value="XM_005841017.1"/>
</dbReference>
<dbReference type="InterPro" id="IPR051131">
    <property type="entry name" value="NEK_Ser/Thr_kinase_NIMA"/>
</dbReference>
<accession>L1K0K4</accession>
<dbReference type="KEGG" id="gtt:GUITHDRAFT_156917"/>
<dbReference type="InterPro" id="IPR011009">
    <property type="entry name" value="Kinase-like_dom_sf"/>
</dbReference>
<evidence type="ECO:0000313" key="13">
    <source>
        <dbReference type="Proteomes" id="UP000011087"/>
    </source>
</evidence>
<evidence type="ECO:0000256" key="7">
    <source>
        <dbReference type="ARBA" id="ARBA00022840"/>
    </source>
</evidence>
<keyword evidence="5" id="KW-0547">Nucleotide-binding</keyword>
<evidence type="ECO:0000256" key="8">
    <source>
        <dbReference type="ARBA" id="ARBA00047899"/>
    </source>
</evidence>
<keyword evidence="3" id="KW-0723">Serine/threonine-protein kinase</keyword>
<keyword evidence="13" id="KW-1185">Reference proteome</keyword>
<evidence type="ECO:0000256" key="3">
    <source>
        <dbReference type="ARBA" id="ARBA00022527"/>
    </source>
</evidence>
<evidence type="ECO:0000256" key="2">
    <source>
        <dbReference type="ARBA" id="ARBA00012513"/>
    </source>
</evidence>
<dbReference type="PaxDb" id="55529-EKX54094"/>
<evidence type="ECO:0000256" key="6">
    <source>
        <dbReference type="ARBA" id="ARBA00022777"/>
    </source>
</evidence>
<evidence type="ECO:0000256" key="4">
    <source>
        <dbReference type="ARBA" id="ARBA00022679"/>
    </source>
</evidence>
<reference evidence="11 13" key="1">
    <citation type="journal article" date="2012" name="Nature">
        <title>Algal genomes reveal evolutionary mosaicism and the fate of nucleomorphs.</title>
        <authorList>
            <consortium name="DOE Joint Genome Institute"/>
            <person name="Curtis B.A."/>
            <person name="Tanifuji G."/>
            <person name="Burki F."/>
            <person name="Gruber A."/>
            <person name="Irimia M."/>
            <person name="Maruyama S."/>
            <person name="Arias M.C."/>
            <person name="Ball S.G."/>
            <person name="Gile G.H."/>
            <person name="Hirakawa Y."/>
            <person name="Hopkins J.F."/>
            <person name="Kuo A."/>
            <person name="Rensing S.A."/>
            <person name="Schmutz J."/>
            <person name="Symeonidi A."/>
            <person name="Elias M."/>
            <person name="Eveleigh R.J."/>
            <person name="Herman E.K."/>
            <person name="Klute M.J."/>
            <person name="Nakayama T."/>
            <person name="Obornik M."/>
            <person name="Reyes-Prieto A."/>
            <person name="Armbrust E.V."/>
            <person name="Aves S.J."/>
            <person name="Beiko R.G."/>
            <person name="Coutinho P."/>
            <person name="Dacks J.B."/>
            <person name="Durnford D.G."/>
            <person name="Fast N.M."/>
            <person name="Green B.R."/>
            <person name="Grisdale C.J."/>
            <person name="Hempel F."/>
            <person name="Henrissat B."/>
            <person name="Hoppner M.P."/>
            <person name="Ishida K."/>
            <person name="Kim E."/>
            <person name="Koreny L."/>
            <person name="Kroth P.G."/>
            <person name="Liu Y."/>
            <person name="Malik S.B."/>
            <person name="Maier U.G."/>
            <person name="McRose D."/>
            <person name="Mock T."/>
            <person name="Neilson J.A."/>
            <person name="Onodera N.T."/>
            <person name="Poole A.M."/>
            <person name="Pritham E.J."/>
            <person name="Richards T.A."/>
            <person name="Rocap G."/>
            <person name="Roy S.W."/>
            <person name="Sarai C."/>
            <person name="Schaack S."/>
            <person name="Shirato S."/>
            <person name="Slamovits C.H."/>
            <person name="Spencer D.F."/>
            <person name="Suzuki S."/>
            <person name="Worden A.Z."/>
            <person name="Zauner S."/>
            <person name="Barry K."/>
            <person name="Bell C."/>
            <person name="Bharti A.K."/>
            <person name="Crow J.A."/>
            <person name="Grimwood J."/>
            <person name="Kramer R."/>
            <person name="Lindquist E."/>
            <person name="Lucas S."/>
            <person name="Salamov A."/>
            <person name="McFadden G.I."/>
            <person name="Lane C.E."/>
            <person name="Keeling P.J."/>
            <person name="Gray M.W."/>
            <person name="Grigoriev I.V."/>
            <person name="Archibald J.M."/>
        </authorList>
    </citation>
    <scope>NUCLEOTIDE SEQUENCE</scope>
    <source>
        <strain evidence="11 13">CCMP2712</strain>
    </source>
</reference>
<proteinExistence type="inferred from homology"/>
<reference evidence="12" key="3">
    <citation type="submission" date="2015-06" db="UniProtKB">
        <authorList>
            <consortium name="EnsemblProtists"/>
        </authorList>
    </citation>
    <scope>IDENTIFICATION</scope>
</reference>
<protein>
    <recommendedName>
        <fullName evidence="2">non-specific serine/threonine protein kinase</fullName>
        <ecNumber evidence="2">2.7.11.1</ecNumber>
    </recommendedName>
</protein>
<dbReference type="PROSITE" id="PS00108">
    <property type="entry name" value="PROTEIN_KINASE_ST"/>
    <property type="match status" value="1"/>
</dbReference>
<dbReference type="OMA" id="ECTWVEL"/>
<keyword evidence="6" id="KW-0418">Kinase</keyword>
<comment type="catalytic activity">
    <reaction evidence="8">
        <text>L-threonyl-[protein] + ATP = O-phospho-L-threonyl-[protein] + ADP + H(+)</text>
        <dbReference type="Rhea" id="RHEA:46608"/>
        <dbReference type="Rhea" id="RHEA-COMP:11060"/>
        <dbReference type="Rhea" id="RHEA-COMP:11605"/>
        <dbReference type="ChEBI" id="CHEBI:15378"/>
        <dbReference type="ChEBI" id="CHEBI:30013"/>
        <dbReference type="ChEBI" id="CHEBI:30616"/>
        <dbReference type="ChEBI" id="CHEBI:61977"/>
        <dbReference type="ChEBI" id="CHEBI:456216"/>
        <dbReference type="EC" id="2.7.11.1"/>
    </reaction>
</comment>
<dbReference type="Proteomes" id="UP000011087">
    <property type="component" value="Unassembled WGS sequence"/>
</dbReference>
<keyword evidence="7" id="KW-0067">ATP-binding</keyword>
<sequence length="255" mass="29240">MAYKVGRGTYGVVNKVRSNRDGCIYCMKKVKCGHLSSQRQKEVMSEVSMLKSMKHPHIIGYITSFMEKHSLYIIMEFAAKGDLGKIYEDHKLRKLHIPEQFLWRVLCELSLALHHLHSNRIIHRDIKIVNVFLDHNNTIKLGDLGVSRVLQGEEEMAESRVGTPLYLAPELIRRQPYHFKADVWALGVLMYTLSALRGPFVGENIYVLGESILHEEPRALPGSYSRSMRDLIRSMLLKDPSDRPTIVREVDVANS</sequence>
<dbReference type="Pfam" id="PF00069">
    <property type="entry name" value="Pkinase"/>
    <property type="match status" value="1"/>
</dbReference>
<dbReference type="FunFam" id="3.30.200.20:FF:000097">
    <property type="entry name" value="Probable serine/threonine-protein kinase nek1"/>
    <property type="match status" value="1"/>
</dbReference>
<dbReference type="PIRSF" id="PIRSF000654">
    <property type="entry name" value="Integrin-linked_kinase"/>
    <property type="match status" value="1"/>
</dbReference>
<dbReference type="GeneID" id="17310862"/>
<evidence type="ECO:0000256" key="5">
    <source>
        <dbReference type="ARBA" id="ARBA00022741"/>
    </source>
</evidence>
<organism evidence="11">
    <name type="scientific">Guillardia theta (strain CCMP2712)</name>
    <name type="common">Cryptophyte</name>
    <dbReference type="NCBI Taxonomy" id="905079"/>
    <lineage>
        <taxon>Eukaryota</taxon>
        <taxon>Cryptophyceae</taxon>
        <taxon>Pyrenomonadales</taxon>
        <taxon>Geminigeraceae</taxon>
        <taxon>Guillardia</taxon>
    </lineage>
</organism>
<dbReference type="EnsemblProtists" id="EKX54094">
    <property type="protein sequence ID" value="EKX54094"/>
    <property type="gene ID" value="GUITHDRAFT_156917"/>
</dbReference>
<evidence type="ECO:0000256" key="1">
    <source>
        <dbReference type="ARBA" id="ARBA00010886"/>
    </source>
</evidence>
<evidence type="ECO:0000259" key="10">
    <source>
        <dbReference type="PROSITE" id="PS50011"/>
    </source>
</evidence>
<dbReference type="EC" id="2.7.11.1" evidence="2"/>
<dbReference type="SUPFAM" id="SSF56112">
    <property type="entry name" value="Protein kinase-like (PK-like)"/>
    <property type="match status" value="1"/>
</dbReference>
<dbReference type="Gene3D" id="3.30.200.20">
    <property type="entry name" value="Phosphorylase Kinase, domain 1"/>
    <property type="match status" value="1"/>
</dbReference>
<dbReference type="AlphaFoldDB" id="L1K0K4"/>
<name>L1K0K4_GUITC</name>
<dbReference type="GO" id="GO:0005524">
    <property type="term" value="F:ATP binding"/>
    <property type="evidence" value="ECO:0007669"/>
    <property type="project" value="UniProtKB-KW"/>
</dbReference>
<evidence type="ECO:0000256" key="9">
    <source>
        <dbReference type="ARBA" id="ARBA00048679"/>
    </source>
</evidence>
<dbReference type="Gene3D" id="1.10.510.10">
    <property type="entry name" value="Transferase(Phosphotransferase) domain 1"/>
    <property type="match status" value="1"/>
</dbReference>
<dbReference type="OrthoDB" id="248923at2759"/>
<dbReference type="InterPro" id="IPR008271">
    <property type="entry name" value="Ser/Thr_kinase_AS"/>
</dbReference>